<dbReference type="Gene3D" id="3.30.710.10">
    <property type="entry name" value="Potassium Channel Kv1.1, Chain A"/>
    <property type="match status" value="1"/>
</dbReference>
<dbReference type="Pfam" id="PF00651">
    <property type="entry name" value="BTB"/>
    <property type="match status" value="1"/>
</dbReference>
<reference evidence="3" key="1">
    <citation type="submission" date="2021-01" db="EMBL/GenBank/DDBJ databases">
        <authorList>
            <person name="Corre E."/>
            <person name="Pelletier E."/>
            <person name="Niang G."/>
            <person name="Scheremetjew M."/>
            <person name="Finn R."/>
            <person name="Kale V."/>
            <person name="Holt S."/>
            <person name="Cochrane G."/>
            <person name="Meng A."/>
            <person name="Brown T."/>
            <person name="Cohen L."/>
        </authorList>
    </citation>
    <scope>NUCLEOTIDE SEQUENCE</scope>
    <source>
        <strain evidence="3">RCC3387</strain>
    </source>
</reference>
<dbReference type="EMBL" id="HBGW01059341">
    <property type="protein sequence ID" value="CAD9600480.1"/>
    <property type="molecule type" value="Transcribed_RNA"/>
</dbReference>
<feature type="compositionally biased region" description="Basic and acidic residues" evidence="1">
    <location>
        <begin position="254"/>
        <end position="268"/>
    </location>
</feature>
<evidence type="ECO:0000259" key="2">
    <source>
        <dbReference type="SMART" id="SM00225"/>
    </source>
</evidence>
<evidence type="ECO:0000256" key="1">
    <source>
        <dbReference type="SAM" id="MobiDB-lite"/>
    </source>
</evidence>
<feature type="domain" description="BTB" evidence="2">
    <location>
        <begin position="46"/>
        <end position="171"/>
    </location>
</feature>
<gene>
    <name evidence="3" type="ORF">BRAN1462_LOCUS37775</name>
</gene>
<name>A0A7S2LA71_9DINO</name>
<dbReference type="PANTHER" id="PTHR24410:SF23">
    <property type="entry name" value="BTB DOMAIN-CONTAINING PROTEIN-RELATED"/>
    <property type="match status" value="1"/>
</dbReference>
<proteinExistence type="predicted"/>
<dbReference type="InterPro" id="IPR000210">
    <property type="entry name" value="BTB/POZ_dom"/>
</dbReference>
<evidence type="ECO:0000313" key="3">
    <source>
        <dbReference type="EMBL" id="CAD9600480.1"/>
    </source>
</evidence>
<accession>A0A7S2LA71</accession>
<dbReference type="SUPFAM" id="SSF54695">
    <property type="entry name" value="POZ domain"/>
    <property type="match status" value="1"/>
</dbReference>
<dbReference type="AlphaFoldDB" id="A0A7S2LA71"/>
<dbReference type="InterPro" id="IPR011333">
    <property type="entry name" value="SKP1/BTB/POZ_sf"/>
</dbReference>
<feature type="region of interest" description="Disordered" evidence="1">
    <location>
        <begin position="241"/>
        <end position="268"/>
    </location>
</feature>
<dbReference type="InterPro" id="IPR051481">
    <property type="entry name" value="BTB-POZ/Galectin-3-binding"/>
</dbReference>
<sequence>MAQAILAQCTVGSTHWGLALSGPLPGARPCLHARRGRPAPMCDRFSDVVIGFVEAVQSAEDEEEGAESKQKKSKVDTTMEVSSHVLCLASPVFRAMLTSAEWEEGRSRRVAVPPSVGTRRGFAEFYAFLVPGSSCEKCVTDDNVDDVLALTDYYQVAALKNRCEQFLARTRPCSIPLLQQADKYGLAALRANCIEHLAADPDTDWTAFRDNPGMLWEITQGLRMAYRALHEVSKDRLRERDSWGRWQDPGSDADSERLGRQGAWDERW</sequence>
<protein>
    <recommendedName>
        <fullName evidence="2">BTB domain-containing protein</fullName>
    </recommendedName>
</protein>
<organism evidence="3">
    <name type="scientific">Zooxanthella nutricula</name>
    <dbReference type="NCBI Taxonomy" id="1333877"/>
    <lineage>
        <taxon>Eukaryota</taxon>
        <taxon>Sar</taxon>
        <taxon>Alveolata</taxon>
        <taxon>Dinophyceae</taxon>
        <taxon>Peridiniales</taxon>
        <taxon>Peridiniales incertae sedis</taxon>
        <taxon>Zooxanthella</taxon>
    </lineage>
</organism>
<dbReference type="SMART" id="SM00225">
    <property type="entry name" value="BTB"/>
    <property type="match status" value="1"/>
</dbReference>
<dbReference type="PANTHER" id="PTHR24410">
    <property type="entry name" value="HL07962P-RELATED"/>
    <property type="match status" value="1"/>
</dbReference>